<reference evidence="1 2" key="1">
    <citation type="journal article" date="2021" name="Elife">
        <title>Chloroplast acquisition without the gene transfer in kleptoplastic sea slugs, Plakobranchus ocellatus.</title>
        <authorList>
            <person name="Maeda T."/>
            <person name="Takahashi S."/>
            <person name="Yoshida T."/>
            <person name="Shimamura S."/>
            <person name="Takaki Y."/>
            <person name="Nagai Y."/>
            <person name="Toyoda A."/>
            <person name="Suzuki Y."/>
            <person name="Arimoto A."/>
            <person name="Ishii H."/>
            <person name="Satoh N."/>
            <person name="Nishiyama T."/>
            <person name="Hasebe M."/>
            <person name="Maruyama T."/>
            <person name="Minagawa J."/>
            <person name="Obokata J."/>
            <person name="Shigenobu S."/>
        </authorList>
    </citation>
    <scope>NUCLEOTIDE SEQUENCE [LARGE SCALE GENOMIC DNA]</scope>
</reference>
<proteinExistence type="predicted"/>
<keyword evidence="2" id="KW-1185">Reference proteome</keyword>
<dbReference type="EMBL" id="BLXT01001622">
    <property type="protein sequence ID" value="GFN86893.1"/>
    <property type="molecule type" value="Genomic_DNA"/>
</dbReference>
<organism evidence="1 2">
    <name type="scientific">Plakobranchus ocellatus</name>
    <dbReference type="NCBI Taxonomy" id="259542"/>
    <lineage>
        <taxon>Eukaryota</taxon>
        <taxon>Metazoa</taxon>
        <taxon>Spiralia</taxon>
        <taxon>Lophotrochozoa</taxon>
        <taxon>Mollusca</taxon>
        <taxon>Gastropoda</taxon>
        <taxon>Heterobranchia</taxon>
        <taxon>Euthyneura</taxon>
        <taxon>Panpulmonata</taxon>
        <taxon>Sacoglossa</taxon>
        <taxon>Placobranchoidea</taxon>
        <taxon>Plakobranchidae</taxon>
        <taxon>Plakobranchus</taxon>
    </lineage>
</organism>
<sequence length="161" mass="18320">MHSHCSKTHTLPDANHPLGACAHTRRSFVLLENIDRSYDVSTELKTLGGMCKLHAICRVGDRPQERNLACFCGACEQQDFAQCAHERFVHLWEFVEWQIPGYQSAKSCQNKEVLDSHDIEAFFKTLLKMSSACATFQELRQLAESVERKIPLAAFLKSKYS</sequence>
<comment type="caution">
    <text evidence="1">The sequence shown here is derived from an EMBL/GenBank/DDBJ whole genome shotgun (WGS) entry which is preliminary data.</text>
</comment>
<evidence type="ECO:0000313" key="1">
    <source>
        <dbReference type="EMBL" id="GFN86893.1"/>
    </source>
</evidence>
<protein>
    <submittedName>
        <fullName evidence="1">Uncharacterized protein</fullName>
    </submittedName>
</protein>
<name>A0AAV3YUZ7_9GAST</name>
<accession>A0AAV3YUZ7</accession>
<gene>
    <name evidence="1" type="ORF">PoB_001339900</name>
</gene>
<dbReference type="Proteomes" id="UP000735302">
    <property type="component" value="Unassembled WGS sequence"/>
</dbReference>
<evidence type="ECO:0000313" key="2">
    <source>
        <dbReference type="Proteomes" id="UP000735302"/>
    </source>
</evidence>
<dbReference type="AlphaFoldDB" id="A0AAV3YUZ7"/>